<dbReference type="InterPro" id="IPR050857">
    <property type="entry name" value="D-2-hydroxyacid_DH"/>
</dbReference>
<dbReference type="CDD" id="cd05299">
    <property type="entry name" value="CtBP_dh"/>
    <property type="match status" value="1"/>
</dbReference>
<dbReference type="Pfam" id="PF00389">
    <property type="entry name" value="2-Hacid_dh"/>
    <property type="match status" value="1"/>
</dbReference>
<keyword evidence="3" id="KW-0520">NAD</keyword>
<dbReference type="InterPro" id="IPR036291">
    <property type="entry name" value="NAD(P)-bd_dom_sf"/>
</dbReference>
<evidence type="ECO:0000256" key="1">
    <source>
        <dbReference type="ARBA" id="ARBA00005854"/>
    </source>
</evidence>
<dbReference type="GO" id="GO:0016616">
    <property type="term" value="F:oxidoreductase activity, acting on the CH-OH group of donors, NAD or NADP as acceptor"/>
    <property type="evidence" value="ECO:0007669"/>
    <property type="project" value="InterPro"/>
</dbReference>
<dbReference type="InterPro" id="IPR029753">
    <property type="entry name" value="D-isomer_DH_CS"/>
</dbReference>
<dbReference type="Proteomes" id="UP000276443">
    <property type="component" value="Unassembled WGS sequence"/>
</dbReference>
<evidence type="ECO:0000259" key="6">
    <source>
        <dbReference type="Pfam" id="PF02826"/>
    </source>
</evidence>
<dbReference type="Pfam" id="PF02826">
    <property type="entry name" value="2-Hacid_dh_C"/>
    <property type="match status" value="1"/>
</dbReference>
<dbReference type="InterPro" id="IPR043322">
    <property type="entry name" value="CtBP"/>
</dbReference>
<keyword evidence="2 4" id="KW-0560">Oxidoreductase</keyword>
<dbReference type="AlphaFoldDB" id="A0A3N5B9Z2"/>
<organism evidence="7 8">
    <name type="scientific">Aquisalibacillus elongatus</name>
    <dbReference type="NCBI Taxonomy" id="485577"/>
    <lineage>
        <taxon>Bacteria</taxon>
        <taxon>Bacillati</taxon>
        <taxon>Bacillota</taxon>
        <taxon>Bacilli</taxon>
        <taxon>Bacillales</taxon>
        <taxon>Bacillaceae</taxon>
        <taxon>Aquisalibacillus</taxon>
    </lineage>
</organism>
<dbReference type="EMBL" id="RKRF01000008">
    <property type="protein sequence ID" value="RPF54304.1"/>
    <property type="molecule type" value="Genomic_DNA"/>
</dbReference>
<dbReference type="GO" id="GO:0051287">
    <property type="term" value="F:NAD binding"/>
    <property type="evidence" value="ECO:0007669"/>
    <property type="project" value="InterPro"/>
</dbReference>
<evidence type="ECO:0000256" key="4">
    <source>
        <dbReference type="RuleBase" id="RU003719"/>
    </source>
</evidence>
<comment type="similarity">
    <text evidence="1 4">Belongs to the D-isomer specific 2-hydroxyacid dehydrogenase family.</text>
</comment>
<proteinExistence type="inferred from homology"/>
<evidence type="ECO:0000256" key="3">
    <source>
        <dbReference type="ARBA" id="ARBA00023027"/>
    </source>
</evidence>
<protein>
    <submittedName>
        <fullName evidence="7">D-3-phosphoglycerate dehydrogenase</fullName>
    </submittedName>
</protein>
<evidence type="ECO:0000259" key="5">
    <source>
        <dbReference type="Pfam" id="PF00389"/>
    </source>
</evidence>
<feature type="domain" description="D-isomer specific 2-hydroxyacid dehydrogenase catalytic" evidence="5">
    <location>
        <begin position="17"/>
        <end position="318"/>
    </location>
</feature>
<dbReference type="FunFam" id="3.40.50.720:FF:000203">
    <property type="entry name" value="D-3-phosphoglycerate dehydrogenase (SerA)"/>
    <property type="match status" value="1"/>
</dbReference>
<dbReference type="GO" id="GO:0003714">
    <property type="term" value="F:transcription corepressor activity"/>
    <property type="evidence" value="ECO:0007669"/>
    <property type="project" value="InterPro"/>
</dbReference>
<evidence type="ECO:0000313" key="8">
    <source>
        <dbReference type="Proteomes" id="UP000276443"/>
    </source>
</evidence>
<sequence>MSQFKVYVTDYNYNTFEPERQVFDEIGVEFILEQCKTEDEIIEKCQDADALLNQYGPISRRVIEALDNLKVVARYGIGFNTVDIDAATENGVVVSNVTDYCLDEVSDHTMALLLSSVRKITQMNNAVKAGNWDYKVSVPVYRMRSCTLGLVGFGNIPQTLTKKAQAFGVNVMAYDPFVPKEVADELNVTLVELDELYAQSDYISVHLPLNKQTEKLISHEAFRKMKSTAFIINTSRGGVIEEQALIQALQENELAGAGLDVLETEPIPDGHPFLNMDQVLLNPHSAFYSVEAEAELKRKSAQNVADVLQGYFPTYIVNQVVKERIDLIEK</sequence>
<dbReference type="PANTHER" id="PTHR42789">
    <property type="entry name" value="D-ISOMER SPECIFIC 2-HYDROXYACID DEHYDROGENASE FAMILY PROTEIN (AFU_ORTHOLOGUE AFUA_6G10090)"/>
    <property type="match status" value="1"/>
</dbReference>
<name>A0A3N5B9Z2_9BACI</name>
<dbReference type="Gene3D" id="3.40.50.720">
    <property type="entry name" value="NAD(P)-binding Rossmann-like Domain"/>
    <property type="match status" value="2"/>
</dbReference>
<gene>
    <name evidence="7" type="ORF">EDC24_1501</name>
</gene>
<reference evidence="7 8" key="1">
    <citation type="submission" date="2018-11" db="EMBL/GenBank/DDBJ databases">
        <title>Genomic Encyclopedia of Type Strains, Phase IV (KMG-IV): sequencing the most valuable type-strain genomes for metagenomic binning, comparative biology and taxonomic classification.</title>
        <authorList>
            <person name="Goeker M."/>
        </authorList>
    </citation>
    <scope>NUCLEOTIDE SEQUENCE [LARGE SCALE GENOMIC DNA]</scope>
    <source>
        <strain evidence="7 8">DSM 18090</strain>
    </source>
</reference>
<dbReference type="PROSITE" id="PS00671">
    <property type="entry name" value="D_2_HYDROXYACID_DH_3"/>
    <property type="match status" value="1"/>
</dbReference>
<evidence type="ECO:0000256" key="2">
    <source>
        <dbReference type="ARBA" id="ARBA00023002"/>
    </source>
</evidence>
<dbReference type="RefSeq" id="WP_124221189.1">
    <property type="nucleotide sequence ID" value="NZ_RKRF01000008.1"/>
</dbReference>
<accession>A0A3N5B9Z2</accession>
<dbReference type="InterPro" id="IPR006139">
    <property type="entry name" value="D-isomer_2_OHA_DH_cat_dom"/>
</dbReference>
<comment type="caution">
    <text evidence="7">The sequence shown here is derived from an EMBL/GenBank/DDBJ whole genome shotgun (WGS) entry which is preliminary data.</text>
</comment>
<dbReference type="PANTHER" id="PTHR42789:SF1">
    <property type="entry name" value="D-ISOMER SPECIFIC 2-HYDROXYACID DEHYDROGENASE FAMILY PROTEIN (AFU_ORTHOLOGUE AFUA_6G10090)"/>
    <property type="match status" value="1"/>
</dbReference>
<evidence type="ECO:0000313" key="7">
    <source>
        <dbReference type="EMBL" id="RPF54304.1"/>
    </source>
</evidence>
<feature type="domain" description="D-isomer specific 2-hydroxyacid dehydrogenase NAD-binding" evidence="6">
    <location>
        <begin position="110"/>
        <end position="286"/>
    </location>
</feature>
<keyword evidence="8" id="KW-1185">Reference proteome</keyword>
<dbReference type="OrthoDB" id="9805416at2"/>
<dbReference type="InterPro" id="IPR006140">
    <property type="entry name" value="D-isomer_DH_NAD-bd"/>
</dbReference>
<dbReference type="SUPFAM" id="SSF51735">
    <property type="entry name" value="NAD(P)-binding Rossmann-fold domains"/>
    <property type="match status" value="1"/>
</dbReference>
<dbReference type="SUPFAM" id="SSF52283">
    <property type="entry name" value="Formate/glycerate dehydrogenase catalytic domain-like"/>
    <property type="match status" value="1"/>
</dbReference>